<feature type="compositionally biased region" description="Basic residues" evidence="3">
    <location>
        <begin position="808"/>
        <end position="817"/>
    </location>
</feature>
<dbReference type="PROSITE" id="PS50012">
    <property type="entry name" value="RCC1_3"/>
    <property type="match status" value="5"/>
</dbReference>
<dbReference type="GeneID" id="20228176"/>
<dbReference type="RefSeq" id="XP_009035809.1">
    <property type="nucleotide sequence ID" value="XM_009037561.1"/>
</dbReference>
<feature type="compositionally biased region" description="Low complexity" evidence="3">
    <location>
        <begin position="918"/>
        <end position="951"/>
    </location>
</feature>
<feature type="repeat" description="RCC1" evidence="2">
    <location>
        <begin position="625"/>
        <end position="689"/>
    </location>
</feature>
<dbReference type="PANTHER" id="PTHR22872">
    <property type="entry name" value="BTK-BINDING PROTEIN-RELATED"/>
    <property type="match status" value="1"/>
</dbReference>
<dbReference type="InterPro" id="IPR009091">
    <property type="entry name" value="RCC1/BLIP-II"/>
</dbReference>
<sequence>MDDDRASAPASLCTIAVRVADERRALLTLDPATTLAELLALLPGEGIEAPVATATSWAAGGPVPLDGSSCGPPKALRVADAASTLQTLGWFPSGVLVVEAAAAAAAAAASAPGAAPAKAPPSSLFAAVATRHDAAPALDAGTTRARVRTSAADTSADAARDAKARKTDAARRKAAGARDPKTAATLWRMMAKRHAVGRDGLREEDRHYLVVDRGAASPALYCFFSRQDTLGRATEAVAALLRVSPAAAALARAADGATFRATDTLFALDGALPSFSCVSFVRGGGGAAAAPSPEGAAEGVAEASGVAEAAAPTAASPSSPSPSPPPPPAGAYDLVVKYDKRDHTIAHLTPASTVAELKAAAAAATGKMTAFRDGDAEPGLLLAKATLAAAKREYREKELVTLKPRTIRAAATNGVLTQSAVTPLTRLLAEPAAPRTFAACAYVPPRPASDDGPKMAGAALFERLSLDEVRATLAFCSAGAMGATVLAHRAFALPVEETARLLLRPYASAPAPKRCVVSAAFCEPAWRALLAARRYHATGAGSSLGAGGAHSLILRARAVSRGDDDDGDGGDTGGVVSACGRGTCGQLGLGAAAYDVSVPRPIVALRDVVSVSAGGHHSLAVTADGGLWAWGKASDHQLGLGNLELTVVATPTRVVLREAVAAAGNGAGRPARCARCSAGGAHSVAVDDAGGVWSWGRNAHGQLGHGGTRPSPTPKRVLPLRARKCVDAAAGGFHSFVVVDDGSLYAFGLGADGRLGLGHCLNASLPEKVPLDAFCRAAAAGAAHGAAVDDAGALYTWGDGSKGALGHRGPKPKSTKAGKKEGGLSSMPSWESARALGEVLAHSSGAAPDSEHAPRRVAALADVRVVAVCASERETACLDADGVVYVLGPPGALSSSGEPAATSPKARSSLAGIGRPRSGSGAASPTATAGIGRARSSSTSGAPSAAGPRPKSAVVTHTFHAPVAELATSALHTLVKTFDDTYFAWGDGDGGLCLGVGDSKGRSKPAMMVW</sequence>
<evidence type="ECO:0000313" key="5">
    <source>
        <dbReference type="EMBL" id="EGB09771.1"/>
    </source>
</evidence>
<evidence type="ECO:0000313" key="6">
    <source>
        <dbReference type="Proteomes" id="UP000002729"/>
    </source>
</evidence>
<organism evidence="6">
    <name type="scientific">Aureococcus anophagefferens</name>
    <name type="common">Harmful bloom alga</name>
    <dbReference type="NCBI Taxonomy" id="44056"/>
    <lineage>
        <taxon>Eukaryota</taxon>
        <taxon>Sar</taxon>
        <taxon>Stramenopiles</taxon>
        <taxon>Ochrophyta</taxon>
        <taxon>Pelagophyceae</taxon>
        <taxon>Pelagomonadales</taxon>
        <taxon>Pelagomonadaceae</taxon>
        <taxon>Aureococcus</taxon>
    </lineage>
</organism>
<evidence type="ECO:0000256" key="2">
    <source>
        <dbReference type="PROSITE-ProRule" id="PRU00235"/>
    </source>
</evidence>
<evidence type="ECO:0000256" key="3">
    <source>
        <dbReference type="SAM" id="MobiDB-lite"/>
    </source>
</evidence>
<feature type="region of interest" description="Disordered" evidence="3">
    <location>
        <begin position="140"/>
        <end position="177"/>
    </location>
</feature>
<dbReference type="Pfam" id="PF25390">
    <property type="entry name" value="WD40_RLD"/>
    <property type="match status" value="1"/>
</dbReference>
<feature type="repeat" description="RCC1" evidence="2">
    <location>
        <begin position="574"/>
        <end position="624"/>
    </location>
</feature>
<dbReference type="InterPro" id="IPR000408">
    <property type="entry name" value="Reg_chr_condens"/>
</dbReference>
<feature type="compositionally biased region" description="Low complexity" evidence="3">
    <location>
        <begin position="148"/>
        <end position="157"/>
    </location>
</feature>
<feature type="region of interest" description="Disordered" evidence="3">
    <location>
        <begin position="892"/>
        <end position="951"/>
    </location>
</feature>
<keyword evidence="1" id="KW-0677">Repeat</keyword>
<feature type="region of interest" description="Disordered" evidence="3">
    <location>
        <begin position="299"/>
        <end position="331"/>
    </location>
</feature>
<feature type="domain" description="RCC1-like" evidence="4">
    <location>
        <begin position="576"/>
        <end position="808"/>
    </location>
</feature>
<dbReference type="Gene3D" id="2.130.10.30">
    <property type="entry name" value="Regulator of chromosome condensation 1/beta-lactamase-inhibitor protein II"/>
    <property type="match status" value="3"/>
</dbReference>
<feature type="repeat" description="RCC1" evidence="2">
    <location>
        <begin position="690"/>
        <end position="741"/>
    </location>
</feature>
<dbReference type="eggNOG" id="KOG0941">
    <property type="taxonomic scope" value="Eukaryota"/>
</dbReference>
<evidence type="ECO:0000256" key="1">
    <source>
        <dbReference type="ARBA" id="ARBA00022737"/>
    </source>
</evidence>
<feature type="repeat" description="RCC1" evidence="2">
    <location>
        <begin position="792"/>
        <end position="881"/>
    </location>
</feature>
<feature type="region of interest" description="Disordered" evidence="3">
    <location>
        <begin position="802"/>
        <end position="828"/>
    </location>
</feature>
<feature type="compositionally biased region" description="Pro residues" evidence="3">
    <location>
        <begin position="319"/>
        <end position="329"/>
    </location>
</feature>
<feature type="compositionally biased region" description="Basic and acidic residues" evidence="3">
    <location>
        <begin position="158"/>
        <end position="177"/>
    </location>
</feature>
<dbReference type="AlphaFoldDB" id="F0Y5N2"/>
<gene>
    <name evidence="5" type="ORF">AURANDRAFT_71341</name>
</gene>
<reference evidence="5 6" key="1">
    <citation type="journal article" date="2011" name="Proc. Natl. Acad. Sci. U.S.A.">
        <title>Niche of harmful alga Aureococcus anophagefferens revealed through ecogenomics.</title>
        <authorList>
            <person name="Gobler C.J."/>
            <person name="Berry D.L."/>
            <person name="Dyhrman S.T."/>
            <person name="Wilhelm S.W."/>
            <person name="Salamov A."/>
            <person name="Lobanov A.V."/>
            <person name="Zhang Y."/>
            <person name="Collier J.L."/>
            <person name="Wurch L.L."/>
            <person name="Kustka A.B."/>
            <person name="Dill B.D."/>
            <person name="Shah M."/>
            <person name="VerBerkmoes N.C."/>
            <person name="Kuo A."/>
            <person name="Terry A."/>
            <person name="Pangilinan J."/>
            <person name="Lindquist E.A."/>
            <person name="Lucas S."/>
            <person name="Paulsen I.T."/>
            <person name="Hattenrath-Lehmann T.K."/>
            <person name="Talmage S.C."/>
            <person name="Walker E.A."/>
            <person name="Koch F."/>
            <person name="Burson A.M."/>
            <person name="Marcoval M.A."/>
            <person name="Tang Y.Z."/>
            <person name="Lecleir G.R."/>
            <person name="Coyne K.J."/>
            <person name="Berg G.M."/>
            <person name="Bertrand E.M."/>
            <person name="Saito M.A."/>
            <person name="Gladyshev V.N."/>
            <person name="Grigoriev I.V."/>
        </authorList>
    </citation>
    <scope>NUCLEOTIDE SEQUENCE [LARGE SCALE GENOMIC DNA]</scope>
    <source>
        <strain evidence="6">CCMP 1984</strain>
    </source>
</reference>
<dbReference type="Proteomes" id="UP000002729">
    <property type="component" value="Unassembled WGS sequence"/>
</dbReference>
<accession>F0Y5N2</accession>
<dbReference type="PRINTS" id="PR00633">
    <property type="entry name" value="RCCNDNSATION"/>
</dbReference>
<feature type="repeat" description="RCC1" evidence="2">
    <location>
        <begin position="742"/>
        <end position="791"/>
    </location>
</feature>
<dbReference type="OrthoDB" id="10256179at2759"/>
<dbReference type="PROSITE" id="PS00626">
    <property type="entry name" value="RCC1_2"/>
    <property type="match status" value="2"/>
</dbReference>
<proteinExistence type="predicted"/>
<dbReference type="InterPro" id="IPR051625">
    <property type="entry name" value="Signaling_Regulatory_Domain"/>
</dbReference>
<dbReference type="InParanoid" id="F0Y5N2"/>
<name>F0Y5N2_AURAN</name>
<dbReference type="EMBL" id="GL833125">
    <property type="protein sequence ID" value="EGB09771.1"/>
    <property type="molecule type" value="Genomic_DNA"/>
</dbReference>
<feature type="compositionally biased region" description="Low complexity" evidence="3">
    <location>
        <begin position="299"/>
        <end position="318"/>
    </location>
</feature>
<protein>
    <recommendedName>
        <fullName evidence="4">RCC1-like domain-containing protein</fullName>
    </recommendedName>
</protein>
<dbReference type="SUPFAM" id="SSF50985">
    <property type="entry name" value="RCC1/BLIP-II"/>
    <property type="match status" value="1"/>
</dbReference>
<keyword evidence="6" id="KW-1185">Reference proteome</keyword>
<dbReference type="KEGG" id="aaf:AURANDRAFT_71341"/>
<evidence type="ECO:0000259" key="4">
    <source>
        <dbReference type="Pfam" id="PF25390"/>
    </source>
</evidence>
<dbReference type="InterPro" id="IPR058923">
    <property type="entry name" value="RCC1-like_dom"/>
</dbReference>